<sequence length="158" mass="17718">MKRQSVFPGVLFIAIGLYYLFQTLSLPYSDQLMNWQVILIVIGAAMIIQGFISKEGPMLFPGVLLLGLGLHLYFVNKLAIWPQSWGMYTLLLSAAYLVTYYKTKKSGLIPGLILLAISIIELLYTGLETWLATTFSFVGNFWPVALIAVGIYLVMKKK</sequence>
<feature type="domain" description="LiaI-LiaF-like transmembrane region" evidence="2">
    <location>
        <begin position="6"/>
        <end position="47"/>
    </location>
</feature>
<dbReference type="STRING" id="157733.AB986_16755"/>
<dbReference type="AlphaFoldDB" id="A0A0J6CMP9"/>
<comment type="caution">
    <text evidence="4">The sequence shown here is derived from an EMBL/GenBank/DDBJ whole genome shotgun (WGS) entry which is preliminary data.</text>
</comment>
<feature type="domain" description="LiaF transmembrane" evidence="3">
    <location>
        <begin position="62"/>
        <end position="158"/>
    </location>
</feature>
<feature type="transmembrane region" description="Helical" evidence="1">
    <location>
        <begin position="59"/>
        <end position="79"/>
    </location>
</feature>
<gene>
    <name evidence="4" type="ORF">AB986_16755</name>
</gene>
<dbReference type="InterPro" id="IPR054331">
    <property type="entry name" value="LiaF_TM"/>
</dbReference>
<reference evidence="4" key="1">
    <citation type="submission" date="2015-06" db="EMBL/GenBank/DDBJ databases">
        <authorList>
            <person name="Liu B."/>
            <person name="Wang J."/>
            <person name="Zhu Y."/>
            <person name="Liu G."/>
            <person name="Chen Q."/>
            <person name="Zheng C."/>
            <person name="Che J."/>
            <person name="Ge C."/>
            <person name="Shi H."/>
            <person name="Pan Z."/>
            <person name="Liu X."/>
        </authorList>
    </citation>
    <scope>NUCLEOTIDE SEQUENCE [LARGE SCALE GENOMIC DNA]</scope>
    <source>
        <strain evidence="4">DSM 16346</strain>
    </source>
</reference>
<organism evidence="4 5">
    <name type="scientific">Guptibacillus hwajinpoensis</name>
    <dbReference type="NCBI Taxonomy" id="208199"/>
    <lineage>
        <taxon>Bacteria</taxon>
        <taxon>Bacillati</taxon>
        <taxon>Bacillota</taxon>
        <taxon>Bacilli</taxon>
        <taxon>Bacillales</taxon>
        <taxon>Guptibacillaceae</taxon>
        <taxon>Guptibacillus</taxon>
    </lineage>
</organism>
<evidence type="ECO:0000259" key="2">
    <source>
        <dbReference type="Pfam" id="PF18917"/>
    </source>
</evidence>
<keyword evidence="5" id="KW-1185">Reference proteome</keyword>
<evidence type="ECO:0000313" key="4">
    <source>
        <dbReference type="EMBL" id="KMM37496.1"/>
    </source>
</evidence>
<evidence type="ECO:0000259" key="3">
    <source>
        <dbReference type="Pfam" id="PF22570"/>
    </source>
</evidence>
<keyword evidence="1" id="KW-0472">Membrane</keyword>
<dbReference type="RefSeq" id="WP_048312543.1">
    <property type="nucleotide sequence ID" value="NZ_CP119526.1"/>
</dbReference>
<name>A0A0J6CMP9_9BACL</name>
<accession>A0A0J6CMP9</accession>
<keyword evidence="1" id="KW-0812">Transmembrane</keyword>
<protein>
    <submittedName>
        <fullName evidence="4">Uncharacterized protein</fullName>
    </submittedName>
</protein>
<dbReference type="InterPro" id="IPR043726">
    <property type="entry name" value="LiaI-LiaF-like_TM1"/>
</dbReference>
<dbReference type="EMBL" id="LELK01000004">
    <property type="protein sequence ID" value="KMM37496.1"/>
    <property type="molecule type" value="Genomic_DNA"/>
</dbReference>
<keyword evidence="1" id="KW-1133">Transmembrane helix</keyword>
<dbReference type="Pfam" id="PF22570">
    <property type="entry name" value="LiaF-TM"/>
    <property type="match status" value="1"/>
</dbReference>
<dbReference type="Proteomes" id="UP000035996">
    <property type="component" value="Unassembled WGS sequence"/>
</dbReference>
<feature type="transmembrane region" description="Helical" evidence="1">
    <location>
        <begin position="108"/>
        <end position="127"/>
    </location>
</feature>
<evidence type="ECO:0000256" key="1">
    <source>
        <dbReference type="SAM" id="Phobius"/>
    </source>
</evidence>
<proteinExistence type="predicted"/>
<dbReference type="OrthoDB" id="2989824at2"/>
<feature type="transmembrane region" description="Helical" evidence="1">
    <location>
        <begin position="133"/>
        <end position="155"/>
    </location>
</feature>
<feature type="transmembrane region" description="Helical" evidence="1">
    <location>
        <begin position="33"/>
        <end position="52"/>
    </location>
</feature>
<feature type="transmembrane region" description="Helical" evidence="1">
    <location>
        <begin position="5"/>
        <end position="21"/>
    </location>
</feature>
<dbReference type="Pfam" id="PF18917">
    <property type="entry name" value="LiaI-LiaF-like_TM1"/>
    <property type="match status" value="1"/>
</dbReference>
<feature type="transmembrane region" description="Helical" evidence="1">
    <location>
        <begin position="85"/>
        <end position="101"/>
    </location>
</feature>
<evidence type="ECO:0000313" key="5">
    <source>
        <dbReference type="Proteomes" id="UP000035996"/>
    </source>
</evidence>